<dbReference type="Gene3D" id="2.60.40.10">
    <property type="entry name" value="Immunoglobulins"/>
    <property type="match status" value="1"/>
</dbReference>
<evidence type="ECO:0000256" key="2">
    <source>
        <dbReference type="SAM" id="SignalP"/>
    </source>
</evidence>
<dbReference type="EMBL" id="BAAADJ010000003">
    <property type="protein sequence ID" value="GAA0315018.1"/>
    <property type="molecule type" value="Genomic_DNA"/>
</dbReference>
<feature type="region of interest" description="Disordered" evidence="1">
    <location>
        <begin position="141"/>
        <end position="173"/>
    </location>
</feature>
<dbReference type="InterPro" id="IPR013783">
    <property type="entry name" value="Ig-like_fold"/>
</dbReference>
<reference evidence="5" key="1">
    <citation type="journal article" date="2019" name="Int. J. Syst. Evol. Microbiol.">
        <title>The Global Catalogue of Microorganisms (GCM) 10K type strain sequencing project: providing services to taxonomists for standard genome sequencing and annotation.</title>
        <authorList>
            <consortium name="The Broad Institute Genomics Platform"/>
            <consortium name="The Broad Institute Genome Sequencing Center for Infectious Disease"/>
            <person name="Wu L."/>
            <person name="Ma J."/>
        </authorList>
    </citation>
    <scope>NUCLEOTIDE SEQUENCE [LARGE SCALE GENOMIC DNA]</scope>
    <source>
        <strain evidence="5">JCM 9731</strain>
    </source>
</reference>
<evidence type="ECO:0000313" key="5">
    <source>
        <dbReference type="Proteomes" id="UP001500782"/>
    </source>
</evidence>
<feature type="domain" description="YtkA-like" evidence="3">
    <location>
        <begin position="39"/>
        <end position="119"/>
    </location>
</feature>
<evidence type="ECO:0000256" key="1">
    <source>
        <dbReference type="SAM" id="MobiDB-lite"/>
    </source>
</evidence>
<proteinExistence type="predicted"/>
<feature type="compositionally biased region" description="Basic and acidic residues" evidence="1">
    <location>
        <begin position="149"/>
        <end position="173"/>
    </location>
</feature>
<dbReference type="Proteomes" id="UP001500782">
    <property type="component" value="Unassembled WGS sequence"/>
</dbReference>
<gene>
    <name evidence="4" type="ORF">GCM10008967_01910</name>
</gene>
<dbReference type="Pfam" id="PF13115">
    <property type="entry name" value="YtkA"/>
    <property type="match status" value="2"/>
</dbReference>
<dbReference type="PROSITE" id="PS51257">
    <property type="entry name" value="PROKAR_LIPOPROTEIN"/>
    <property type="match status" value="1"/>
</dbReference>
<feature type="chain" id="PRO_5047475894" evidence="2">
    <location>
        <begin position="21"/>
        <end position="269"/>
    </location>
</feature>
<dbReference type="InterPro" id="IPR032693">
    <property type="entry name" value="YtkA-like_dom"/>
</dbReference>
<accession>A0ABP3FGR5</accession>
<feature type="signal peptide" evidence="2">
    <location>
        <begin position="1"/>
        <end position="20"/>
    </location>
</feature>
<name>A0ABP3FGR5_9BACI</name>
<organism evidence="4 5">
    <name type="scientific">Bacillus carboniphilus</name>
    <dbReference type="NCBI Taxonomy" id="86663"/>
    <lineage>
        <taxon>Bacteria</taxon>
        <taxon>Bacillati</taxon>
        <taxon>Bacillota</taxon>
        <taxon>Bacilli</taxon>
        <taxon>Bacillales</taxon>
        <taxon>Bacillaceae</taxon>
        <taxon>Bacillus</taxon>
    </lineage>
</organism>
<keyword evidence="5" id="KW-1185">Reference proteome</keyword>
<feature type="domain" description="YtkA-like" evidence="3">
    <location>
        <begin position="172"/>
        <end position="251"/>
    </location>
</feature>
<protein>
    <submittedName>
        <fullName evidence="4">FixH family protein</fullName>
    </submittedName>
</protein>
<comment type="caution">
    <text evidence="4">The sequence shown here is derived from an EMBL/GenBank/DDBJ whole genome shotgun (WGS) entry which is preliminary data.</text>
</comment>
<sequence length="269" mass="30630">MTLKKLTYLVILLSVMVLSACGKEDDNPGSDTNEDITLKTIEVDLQVPEHANPGEDVLIKAKVTQGDEEVEDAQAVKFEIWEKNDKDNSEMIDFTDQSGGTYGITHSFEKEAIYEVQVHVDARNMHVMPKTMIQVGEASLDDYEEQSDEQSHDEHSHSHGEGATAEEHSHHDETDITVHLADNEWHVGEESKITIHLEKEENPYTEARVRLEIWQEGNKQHDWVDATESNPGKYEASYNFTQSGEFQVKIHVEHEDGTHIHTQENVHIH</sequence>
<evidence type="ECO:0000313" key="4">
    <source>
        <dbReference type="EMBL" id="GAA0315018.1"/>
    </source>
</evidence>
<keyword evidence="2" id="KW-0732">Signal</keyword>
<evidence type="ECO:0000259" key="3">
    <source>
        <dbReference type="Pfam" id="PF13115"/>
    </source>
</evidence>